<accession>U4L3A3</accession>
<organism evidence="1 2">
    <name type="scientific">Pyronema omphalodes (strain CBS 100304)</name>
    <name type="common">Pyronema confluens</name>
    <dbReference type="NCBI Taxonomy" id="1076935"/>
    <lineage>
        <taxon>Eukaryota</taxon>
        <taxon>Fungi</taxon>
        <taxon>Dikarya</taxon>
        <taxon>Ascomycota</taxon>
        <taxon>Pezizomycotina</taxon>
        <taxon>Pezizomycetes</taxon>
        <taxon>Pezizales</taxon>
        <taxon>Pyronemataceae</taxon>
        <taxon>Pyronema</taxon>
    </lineage>
</organism>
<proteinExistence type="predicted"/>
<reference evidence="1 2" key="1">
    <citation type="journal article" date="2013" name="PLoS Genet.">
        <title>The genome and development-dependent transcriptomes of Pyronema confluens: a window into fungal evolution.</title>
        <authorList>
            <person name="Traeger S."/>
            <person name="Altegoer F."/>
            <person name="Freitag M."/>
            <person name="Gabaldon T."/>
            <person name="Kempken F."/>
            <person name="Kumar A."/>
            <person name="Marcet-Houben M."/>
            <person name="Poggeler S."/>
            <person name="Stajich J.E."/>
            <person name="Nowrousian M."/>
        </authorList>
    </citation>
    <scope>NUCLEOTIDE SEQUENCE [LARGE SCALE GENOMIC DNA]</scope>
    <source>
        <strain evidence="2">CBS 100304</strain>
        <tissue evidence="1">Vegetative mycelium</tissue>
    </source>
</reference>
<evidence type="ECO:0000313" key="2">
    <source>
        <dbReference type="Proteomes" id="UP000018144"/>
    </source>
</evidence>
<keyword evidence="2" id="KW-1185">Reference proteome</keyword>
<protein>
    <submittedName>
        <fullName evidence="1">Uncharacterized protein</fullName>
    </submittedName>
</protein>
<dbReference type="AlphaFoldDB" id="U4L3A3"/>
<evidence type="ECO:0000313" key="1">
    <source>
        <dbReference type="EMBL" id="CCX06793.1"/>
    </source>
</evidence>
<name>U4L3A3_PYROM</name>
<gene>
    <name evidence="1" type="ORF">PCON_06380</name>
</gene>
<dbReference type="EMBL" id="HF935314">
    <property type="protein sequence ID" value="CCX06793.1"/>
    <property type="molecule type" value="Genomic_DNA"/>
</dbReference>
<dbReference type="Proteomes" id="UP000018144">
    <property type="component" value="Unassembled WGS sequence"/>
</dbReference>
<sequence length="108" mass="12585">MNTSESTSDRLYVTIGMAKHFIIKHEEYCHLRHLCIDRATLERKSLREAAWEKRGDILLSSKNSMSEIDKMIAMEEKYSTESATLLNVGQFRERMEVIIELMTTINTD</sequence>